<accession>A0A6M6BHN5</accession>
<dbReference type="CDD" id="cd00616">
    <property type="entry name" value="AHBA_syn"/>
    <property type="match status" value="1"/>
</dbReference>
<dbReference type="PIRSF" id="PIRSF000390">
    <property type="entry name" value="PLP_StrS"/>
    <property type="match status" value="1"/>
</dbReference>
<gene>
    <name evidence="6" type="ORF">HMJ29_11605</name>
</gene>
<dbReference type="SUPFAM" id="SSF53383">
    <property type="entry name" value="PLP-dependent transferases"/>
    <property type="match status" value="1"/>
</dbReference>
<organism evidence="6 7">
    <name type="scientific">Hymenobacter taeanensis</name>
    <dbReference type="NCBI Taxonomy" id="2735321"/>
    <lineage>
        <taxon>Bacteria</taxon>
        <taxon>Pseudomonadati</taxon>
        <taxon>Bacteroidota</taxon>
        <taxon>Cytophagia</taxon>
        <taxon>Cytophagales</taxon>
        <taxon>Hymenobacteraceae</taxon>
        <taxon>Hymenobacter</taxon>
    </lineage>
</organism>
<protein>
    <submittedName>
        <fullName evidence="6">DegT/DnrJ/EryC1/StrS family aminotransferase</fullName>
    </submittedName>
</protein>
<name>A0A6M6BHN5_9BACT</name>
<dbReference type="InterPro" id="IPR000653">
    <property type="entry name" value="DegT/StrS_aminotransferase"/>
</dbReference>
<evidence type="ECO:0000256" key="5">
    <source>
        <dbReference type="RuleBase" id="RU004508"/>
    </source>
</evidence>
<comment type="similarity">
    <text evidence="2 5">Belongs to the DegT/DnrJ/EryC1 family.</text>
</comment>
<evidence type="ECO:0000256" key="1">
    <source>
        <dbReference type="ARBA" id="ARBA00022898"/>
    </source>
</evidence>
<dbReference type="KEGG" id="hts:HMJ29_11605"/>
<reference evidence="6 7" key="1">
    <citation type="submission" date="2020-05" db="EMBL/GenBank/DDBJ databases">
        <title>Complete genome sequence of Hymenobacter sp. TS19 in Coasted Sand Dune.</title>
        <authorList>
            <person name="Lee J.-H."/>
            <person name="Jung J.-H."/>
            <person name="Jeong S."/>
            <person name="Zhao L."/>
            <person name="Kim M.-K."/>
            <person name="Seo H.-S."/>
            <person name="Lim S."/>
        </authorList>
    </citation>
    <scope>NUCLEOTIDE SEQUENCE [LARGE SCALE GENOMIC DNA]</scope>
    <source>
        <strain evidence="6 7">TS19</strain>
    </source>
</reference>
<dbReference type="InterPro" id="IPR015424">
    <property type="entry name" value="PyrdxlP-dep_Trfase"/>
</dbReference>
<feature type="modified residue" description="N6-(pyridoxal phosphate)lysine" evidence="4">
    <location>
        <position position="181"/>
    </location>
</feature>
<dbReference type="InterPro" id="IPR015421">
    <property type="entry name" value="PyrdxlP-dep_Trfase_major"/>
</dbReference>
<keyword evidence="1 4" id="KW-0663">Pyridoxal phosphate</keyword>
<dbReference type="GO" id="GO:0030170">
    <property type="term" value="F:pyridoxal phosphate binding"/>
    <property type="evidence" value="ECO:0007669"/>
    <property type="project" value="TreeGrafter"/>
</dbReference>
<keyword evidence="7" id="KW-1185">Reference proteome</keyword>
<evidence type="ECO:0000313" key="6">
    <source>
        <dbReference type="EMBL" id="QJX47550.1"/>
    </source>
</evidence>
<feature type="active site" description="Proton acceptor" evidence="3">
    <location>
        <position position="181"/>
    </location>
</feature>
<dbReference type="PANTHER" id="PTHR30244:SF9">
    <property type="entry name" value="PROTEIN RV3402C"/>
    <property type="match status" value="1"/>
</dbReference>
<dbReference type="Proteomes" id="UP000501623">
    <property type="component" value="Chromosome"/>
</dbReference>
<dbReference type="PANTHER" id="PTHR30244">
    <property type="entry name" value="TRANSAMINASE"/>
    <property type="match status" value="1"/>
</dbReference>
<dbReference type="GO" id="GO:0000271">
    <property type="term" value="P:polysaccharide biosynthetic process"/>
    <property type="evidence" value="ECO:0007669"/>
    <property type="project" value="TreeGrafter"/>
</dbReference>
<dbReference type="GO" id="GO:0008483">
    <property type="term" value="F:transaminase activity"/>
    <property type="evidence" value="ECO:0007669"/>
    <property type="project" value="UniProtKB-KW"/>
</dbReference>
<keyword evidence="6" id="KW-0032">Aminotransferase</keyword>
<proteinExistence type="inferred from homology"/>
<dbReference type="AlphaFoldDB" id="A0A6M6BHN5"/>
<dbReference type="Pfam" id="PF01041">
    <property type="entry name" value="DegT_DnrJ_EryC1"/>
    <property type="match status" value="1"/>
</dbReference>
<evidence type="ECO:0000256" key="2">
    <source>
        <dbReference type="ARBA" id="ARBA00037999"/>
    </source>
</evidence>
<evidence type="ECO:0000256" key="4">
    <source>
        <dbReference type="PIRSR" id="PIRSR000390-2"/>
    </source>
</evidence>
<evidence type="ECO:0000256" key="3">
    <source>
        <dbReference type="PIRSR" id="PIRSR000390-1"/>
    </source>
</evidence>
<dbReference type="RefSeq" id="WP_171591645.1">
    <property type="nucleotide sequence ID" value="NZ_CP053538.1"/>
</dbReference>
<dbReference type="Gene3D" id="3.40.640.10">
    <property type="entry name" value="Type I PLP-dependent aspartate aminotransferase-like (Major domain)"/>
    <property type="match status" value="1"/>
</dbReference>
<sequence length="357" mass="40136">MINVTKSYLPPLSEYVSYLEGIWERGWLTNNGPLVQELEAKLSDELDGAQVQFTSNGTIALQIAIKALGLTGEIITTPFSYVATTTAILWENCEPVFVDIENRTFCIDADKIEAAITPRTSAILATHVYGYPCDVHKIEQIAQRHSLKVIYDGAHAFGVNYHGKPLLTYGDISTCSFHATKLFHTSEGGAIIVRDKELADKIWLYKSFGHRGDEYFTLGVNGKNSEFHAAMGLCNLPRVASFIAARRELAKLYMQELADMPLQYPTMPEGLEYNYAYFPIVLPSEEVMHRVKDALVSNDINTRRYFYPSLNKLPYHSGAICPVSEDIASRVLSLPFYQDIDRLDVKYICEIIKNVVV</sequence>
<keyword evidence="6" id="KW-0808">Transferase</keyword>
<evidence type="ECO:0000313" key="7">
    <source>
        <dbReference type="Proteomes" id="UP000501623"/>
    </source>
</evidence>
<dbReference type="EMBL" id="CP053538">
    <property type="protein sequence ID" value="QJX47550.1"/>
    <property type="molecule type" value="Genomic_DNA"/>
</dbReference>